<dbReference type="GO" id="GO:0006281">
    <property type="term" value="P:DNA repair"/>
    <property type="evidence" value="ECO:0007669"/>
    <property type="project" value="UniProtKB-KW"/>
</dbReference>
<dbReference type="SUPFAM" id="SSF48371">
    <property type="entry name" value="ARM repeat"/>
    <property type="match status" value="1"/>
</dbReference>
<reference evidence="7 8" key="1">
    <citation type="journal article" date="2023" name="Nat. Commun.">
        <title>Origin of minicircular mitochondrial genomes in red algae.</title>
        <authorList>
            <person name="Lee Y."/>
            <person name="Cho C.H."/>
            <person name="Lee Y.M."/>
            <person name="Park S.I."/>
            <person name="Yang J.H."/>
            <person name="West J.A."/>
            <person name="Bhattacharya D."/>
            <person name="Yoon H.S."/>
        </authorList>
    </citation>
    <scope>NUCLEOTIDE SEQUENCE [LARGE SCALE GENOMIC DNA]</scope>
    <source>
        <strain evidence="7 8">CCMP1338</strain>
        <tissue evidence="7">Whole cell</tissue>
    </source>
</reference>
<dbReference type="InterPro" id="IPR011989">
    <property type="entry name" value="ARM-like"/>
</dbReference>
<evidence type="ECO:0008006" key="9">
    <source>
        <dbReference type="Google" id="ProtNLM"/>
    </source>
</evidence>
<dbReference type="Gene3D" id="1.25.10.10">
    <property type="entry name" value="Leucine-rich Repeat Variant"/>
    <property type="match status" value="1"/>
</dbReference>
<proteinExistence type="inferred from homology"/>
<dbReference type="GO" id="GO:0010499">
    <property type="term" value="P:proteasomal ubiquitin-independent protein catabolic process"/>
    <property type="evidence" value="ECO:0007669"/>
    <property type="project" value="TreeGrafter"/>
</dbReference>
<dbReference type="Pfam" id="PF11919">
    <property type="entry name" value="PSME4_C"/>
    <property type="match status" value="1"/>
</dbReference>
<gene>
    <name evidence="7" type="ORF">NDN08_004108</name>
</gene>
<organism evidence="7 8">
    <name type="scientific">Rhodosorus marinus</name>
    <dbReference type="NCBI Taxonomy" id="101924"/>
    <lineage>
        <taxon>Eukaryota</taxon>
        <taxon>Rhodophyta</taxon>
        <taxon>Stylonematophyceae</taxon>
        <taxon>Stylonematales</taxon>
        <taxon>Stylonemataceae</taxon>
        <taxon>Rhodosorus</taxon>
    </lineage>
</organism>
<evidence type="ECO:0000256" key="3">
    <source>
        <dbReference type="ARBA" id="ARBA00022763"/>
    </source>
</evidence>
<name>A0AAV8UHB3_9RHOD</name>
<dbReference type="PANTHER" id="PTHR32170">
    <property type="entry name" value="PROTEASOME ACTIVATOR COMPLEX SUBUNIT 4"/>
    <property type="match status" value="1"/>
</dbReference>
<dbReference type="GO" id="GO:0070628">
    <property type="term" value="F:proteasome binding"/>
    <property type="evidence" value="ECO:0007669"/>
    <property type="project" value="InterPro"/>
</dbReference>
<evidence type="ECO:0000256" key="1">
    <source>
        <dbReference type="ARBA" id="ARBA00005739"/>
    </source>
</evidence>
<protein>
    <recommendedName>
        <fullName evidence="9">Proteasome activator complex subunit 4 C-terminal domain-containing protein</fullName>
    </recommendedName>
</protein>
<evidence type="ECO:0000313" key="8">
    <source>
        <dbReference type="Proteomes" id="UP001157974"/>
    </source>
</evidence>
<dbReference type="PANTHER" id="PTHR32170:SF3">
    <property type="entry name" value="PROTEASOME ACTIVATOR COMPLEX SUBUNIT 4"/>
    <property type="match status" value="1"/>
</dbReference>
<dbReference type="GO" id="GO:0005829">
    <property type="term" value="C:cytosol"/>
    <property type="evidence" value="ECO:0007669"/>
    <property type="project" value="TreeGrafter"/>
</dbReference>
<evidence type="ECO:0000256" key="4">
    <source>
        <dbReference type="ARBA" id="ARBA00023204"/>
    </source>
</evidence>
<comment type="similarity">
    <text evidence="1">Belongs to the BLM10 family.</text>
</comment>
<dbReference type="Pfam" id="PF16507">
    <property type="entry name" value="HEAT_PSME4_mid"/>
    <property type="match status" value="1"/>
</dbReference>
<dbReference type="GO" id="GO:0005634">
    <property type="term" value="C:nucleus"/>
    <property type="evidence" value="ECO:0007669"/>
    <property type="project" value="TreeGrafter"/>
</dbReference>
<evidence type="ECO:0000256" key="2">
    <source>
        <dbReference type="ARBA" id="ARBA00022737"/>
    </source>
</evidence>
<dbReference type="InterPro" id="IPR035309">
    <property type="entry name" value="PSME4"/>
</dbReference>
<keyword evidence="3" id="KW-0227">DNA damage</keyword>
<dbReference type="InterPro" id="IPR032430">
    <property type="entry name" value="Blm10_mid"/>
</dbReference>
<dbReference type="InterPro" id="IPR016024">
    <property type="entry name" value="ARM-type_fold"/>
</dbReference>
<evidence type="ECO:0000259" key="6">
    <source>
        <dbReference type="Pfam" id="PF16507"/>
    </source>
</evidence>
<dbReference type="EMBL" id="JAMWBK010000010">
    <property type="protein sequence ID" value="KAJ8901904.1"/>
    <property type="molecule type" value="Genomic_DNA"/>
</dbReference>
<dbReference type="Proteomes" id="UP001157974">
    <property type="component" value="Unassembled WGS sequence"/>
</dbReference>
<evidence type="ECO:0000313" key="7">
    <source>
        <dbReference type="EMBL" id="KAJ8901904.1"/>
    </source>
</evidence>
<keyword evidence="8" id="KW-1185">Reference proteome</keyword>
<sequence>MTADVMDLGPDWEPGDHRFIALLPDSYRELIRDEAREQLVALRALANRVGESEAENPACNDSYTRQPEVDLAAFEKGLSRYLDVKYRLGRSDIELFVKTCFRGILADDLDLVLRAKLSRTVSRMLGKRDCCLPDGLPWRKVRDLIVRVHIDCADGGAYIGKDIRDAHCRNLVPLLRKCRNFLQPDDSTERIWNELGVDIDPTRSMNCFEPLLLMCQVLPTRGDSWTGWLPQAARTWQMLETSSDWDSVWLGMFARLAKNQPLAVDWTPYLSIVYERIPGSFRLPLGSAAPQSPVERRCPAHCVFLLTEKLNVSAAAFCVHTLTPRNPESFNYFERLIALVTNFFHPSNGGRWSSYLACFLGQFTSNLTARVARERSATKAGVNERVVGSHSVKPVAPLEDRLTDELLSEIVDLLLPLVQLGLHAKQGYMSLQSASAARDLAVVAPQLVIEKLLDAAASGLGSISSPHRTSAALKMLATLTPVFLDSDLWPTGVDFLPQALELTLPGIDPNDPSKTEATFRFIAGASARLQSLLANGKGKELSLFLEDYSHQLLICVFALLEALEAPPKKTKSGSSAPAPVLSPYIFSVAMENFFEAIPPAVAISAAHTIARQISGAASKNAMKFYGILVRISAAAAAAASGSSSAGIFLPLLLNQVLEEDEKGEPVLASLSDEELLWRLRMLAQACRSCGDVKPYCDRLVCASFLAMQKPSRSVYKAGGRLLRGLLEGLTAGKVAFGSGTGGEVEEGNVYNLEWRKPRDEEWEAAEVVLRRALNLAKETVTANGKVDLTDREKVFKALRMLHATQRGGRWVLSGALTEKAKNTRCREGELLSKKDARYILTKPLAAGLGGELGGKRESVAKELWADIYSFILEILVCVEEERPNDSLLLYRCLEPIELAHDPFKRSTSGRMIAHSARGYKNAYKPVMEMKRSFRAEGGAGRMVPGFIMKLRVEALHELRLSLGAQGGYDCEEVYVDVLEGLKRLAVNDFPKVRDEARGALTRALRVCKPQQRKVTMTKFIEVLDKSAVRGPNGTCDYERMMGSADVLRASMVNQHIMRDWSLLRPVALASLRALMVSERPDAAMEVNALYAKLAACLRPIGIEPLQILNSKLDGVDESSSNDLSTAQLHEFLELNKSLLTMVNTSNGNGVDPGPAPGIEGHWKLKSLVATTLYTNLRFAHPPASEVAKFFAESMGSDLMALRQVSKKAMSLLLAFQKRRIEKDEGDREVLSAIEGVLSEDFIDRLLRVLALDEGLDISESGDTDGFFGALSLTSLSKHCDGDACWALVGGRPWPSSWVARSRDTLSLTRVRLMEIIFSTFGSPMLRNFSAAVSALISSEDPIPGVTKENSRVFAAEVVAGIARGMRMEHSEKERNATESDINAVSSWAKELLGAFSGHEGMVNGGTLIRFFVSGEEGTVARSVAKLVRSELFESPIVDLEAPAHSQARRLRYLHASIADEEPSFSDAPLDKAISELTEPHVFSHPLKHVREEIARCMALLSSFTSESIGETYGQKIEQVAGRLKVQTKEDELEISEEDKKQRSRENDTLSRWVSVVHWNGDTHSFGEFLTKLLPSLFACLDDSDPERASHARLALSLAAQAKLNQGQIDRILIDCEDASKNRKGRIRGAVLPFLQVLGFSRLFVMDSDRRSKIRNIVITLLGDEQLEVREAATHTLVPLIRDAPAEAITETRTLLNLRLQKTKPKTRKKTKSGISLTTLVERHSAVLGLSSMVMSSPYSVPTWMPQVLVALTSCIDDPPPISSSARKLFTEFWRTHRDEWDDLKHSFNEEELETVSELLISPSYYA</sequence>
<comment type="caution">
    <text evidence="7">The sequence shown here is derived from an EMBL/GenBank/DDBJ whole genome shotgun (WGS) entry which is preliminary data.</text>
</comment>
<accession>A0AAV8UHB3</accession>
<keyword evidence="4" id="KW-0234">DNA repair</keyword>
<keyword evidence="2" id="KW-0677">Repeat</keyword>
<feature type="domain" description="Proteasome activator complex subunit 4 C-terminal" evidence="5">
    <location>
        <begin position="1720"/>
        <end position="1806"/>
    </location>
</feature>
<feature type="domain" description="Proteasome activator Blm10 middle HEAT repeats region" evidence="6">
    <location>
        <begin position="334"/>
        <end position="526"/>
    </location>
</feature>
<dbReference type="InterPro" id="IPR021843">
    <property type="entry name" value="PSME4_C"/>
</dbReference>
<evidence type="ECO:0000259" key="5">
    <source>
        <dbReference type="Pfam" id="PF11919"/>
    </source>
</evidence>
<dbReference type="GO" id="GO:0016504">
    <property type="term" value="F:peptidase activator activity"/>
    <property type="evidence" value="ECO:0007669"/>
    <property type="project" value="InterPro"/>
</dbReference>